<reference evidence="2 3" key="1">
    <citation type="submission" date="2018-03" db="EMBL/GenBank/DDBJ databases">
        <title>Genomic Encyclopedia of Archaeal and Bacterial Type Strains, Phase II (KMG-II): from individual species to whole genera.</title>
        <authorList>
            <person name="Goeker M."/>
        </authorList>
    </citation>
    <scope>NUCLEOTIDE SEQUENCE [LARGE SCALE GENOMIC DNA]</scope>
    <source>
        <strain evidence="2 3">DSM 27267</strain>
    </source>
</reference>
<comment type="caution">
    <text evidence="2">The sequence shown here is derived from an EMBL/GenBank/DDBJ whole genome shotgun (WGS) entry which is preliminary data.</text>
</comment>
<dbReference type="OrthoDB" id="670932at2"/>
<evidence type="ECO:0000313" key="2">
    <source>
        <dbReference type="EMBL" id="PSK82792.1"/>
    </source>
</evidence>
<dbReference type="AlphaFoldDB" id="A0A2P8CCY7"/>
<accession>A0A2P8CCY7</accession>
<name>A0A2P8CCY7_9BACT</name>
<gene>
    <name evidence="2" type="ORF">CLV93_105184</name>
    <name evidence="1" type="ORF">JCM18694_16380</name>
</gene>
<dbReference type="Proteomes" id="UP000396862">
    <property type="component" value="Unassembled WGS sequence"/>
</dbReference>
<proteinExistence type="predicted"/>
<reference evidence="1 4" key="2">
    <citation type="submission" date="2019-10" db="EMBL/GenBank/DDBJ databases">
        <title>Prolixibacter strains distinguished by the presence of nitrate reductase genes were adept at nitrate-dependent anaerobic corrosion of metallic iron and carbon steel.</title>
        <authorList>
            <person name="Iino T."/>
            <person name="Shono N."/>
            <person name="Ito K."/>
            <person name="Nakamura R."/>
            <person name="Sueoka K."/>
            <person name="Harayama S."/>
            <person name="Ohkuma M."/>
        </authorList>
    </citation>
    <scope>NUCLEOTIDE SEQUENCE [LARGE SCALE GENOMIC DNA]</scope>
    <source>
        <strain evidence="1 4">MIC1-1</strain>
    </source>
</reference>
<evidence type="ECO:0000313" key="3">
    <source>
        <dbReference type="Proteomes" id="UP000240621"/>
    </source>
</evidence>
<sequence>MKNEFRTLEKSVIGKLSVTSFFCRSFSPEELQAWDKICLEEMKKMEEAIRYQIFHQENNKQLLKYISANQAAMVRILNHLYALFSSAARMVPNKSQFTLLRMGQQLAYKLEDFLGFLADDHPELFNFDRYCSAFFHQRMADIFSRQIAPVQTYLEEHLNNPMLASLIFEPYREFIHISIRKYTYRKIKYLNTLLEQLQQLVDKKLTDSELRMELFMTIIYMNYNATNLFVACSRLIAKTCYEHESTKQQLHYLHLIRKIITQVVPAPKLAFRPERPSLQKQLKQWISQEITYLQTKLDLNQDISLETPLTDTEIKKLHTHLSVAQLACVLKIYMETNAIKNENISEVIRSFAKLVRTDNSRNISEDSLRIKFYNLEHATCERVKELLRRQLDYLDNV</sequence>
<organism evidence="2 3">
    <name type="scientific">Prolixibacter denitrificans</name>
    <dbReference type="NCBI Taxonomy" id="1541063"/>
    <lineage>
        <taxon>Bacteria</taxon>
        <taxon>Pseudomonadati</taxon>
        <taxon>Bacteroidota</taxon>
        <taxon>Bacteroidia</taxon>
        <taxon>Marinilabiliales</taxon>
        <taxon>Prolixibacteraceae</taxon>
        <taxon>Prolixibacter</taxon>
    </lineage>
</organism>
<dbReference type="Proteomes" id="UP000240621">
    <property type="component" value="Unassembled WGS sequence"/>
</dbReference>
<evidence type="ECO:0000313" key="1">
    <source>
        <dbReference type="EMBL" id="GET21392.1"/>
    </source>
</evidence>
<keyword evidence="4" id="KW-1185">Reference proteome</keyword>
<evidence type="ECO:0000313" key="4">
    <source>
        <dbReference type="Proteomes" id="UP000396862"/>
    </source>
</evidence>
<dbReference type="EMBL" id="PYGC01000005">
    <property type="protein sequence ID" value="PSK82792.1"/>
    <property type="molecule type" value="Genomic_DNA"/>
</dbReference>
<protein>
    <submittedName>
        <fullName evidence="2">Uncharacterized protein</fullName>
    </submittedName>
</protein>
<dbReference type="EMBL" id="BLAU01000001">
    <property type="protein sequence ID" value="GET21392.1"/>
    <property type="molecule type" value="Genomic_DNA"/>
</dbReference>
<dbReference type="RefSeq" id="WP_106542385.1">
    <property type="nucleotide sequence ID" value="NZ_BLAU01000001.1"/>
</dbReference>